<organism evidence="2 3">
    <name type="scientific">Pyrus ussuriensis x Pyrus communis</name>
    <dbReference type="NCBI Taxonomy" id="2448454"/>
    <lineage>
        <taxon>Eukaryota</taxon>
        <taxon>Viridiplantae</taxon>
        <taxon>Streptophyta</taxon>
        <taxon>Embryophyta</taxon>
        <taxon>Tracheophyta</taxon>
        <taxon>Spermatophyta</taxon>
        <taxon>Magnoliopsida</taxon>
        <taxon>eudicotyledons</taxon>
        <taxon>Gunneridae</taxon>
        <taxon>Pentapetalae</taxon>
        <taxon>rosids</taxon>
        <taxon>fabids</taxon>
        <taxon>Rosales</taxon>
        <taxon>Rosaceae</taxon>
        <taxon>Amygdaloideae</taxon>
        <taxon>Maleae</taxon>
        <taxon>Pyrus</taxon>
    </lineage>
</organism>
<evidence type="ECO:0000313" key="3">
    <source>
        <dbReference type="Proteomes" id="UP000327157"/>
    </source>
</evidence>
<comment type="caution">
    <text evidence="2">The sequence shown here is derived from an EMBL/GenBank/DDBJ whole genome shotgun (WGS) entry which is preliminary data.</text>
</comment>
<dbReference type="EMBL" id="SMOL01000401">
    <property type="protein sequence ID" value="KAB2619224.1"/>
    <property type="molecule type" value="Genomic_DNA"/>
</dbReference>
<accession>A0A5N5H7V1</accession>
<evidence type="ECO:0000256" key="1">
    <source>
        <dbReference type="SAM" id="Phobius"/>
    </source>
</evidence>
<dbReference type="Proteomes" id="UP000327157">
    <property type="component" value="Chromosome 15"/>
</dbReference>
<reference evidence="2 3" key="1">
    <citation type="submission" date="2019-09" db="EMBL/GenBank/DDBJ databases">
        <authorList>
            <person name="Ou C."/>
        </authorList>
    </citation>
    <scope>NUCLEOTIDE SEQUENCE [LARGE SCALE GENOMIC DNA]</scope>
    <source>
        <strain evidence="2">S2</strain>
        <tissue evidence="2">Leaf</tissue>
    </source>
</reference>
<evidence type="ECO:0000313" key="2">
    <source>
        <dbReference type="EMBL" id="KAB2619224.1"/>
    </source>
</evidence>
<keyword evidence="3" id="KW-1185">Reference proteome</keyword>
<gene>
    <name evidence="2" type="ORF">D8674_015093</name>
</gene>
<sequence>MLSAKLDIHSRNLSEVYNADVFTRQFSIVVSRPVNRACIDDMRLFAKIVVLIGVGIIVLLIRVLKCRSEVGKEEAAKSLQRLKSENKNKIIIL</sequence>
<dbReference type="AlphaFoldDB" id="A0A5N5H7V1"/>
<reference evidence="2 3" key="3">
    <citation type="submission" date="2019-11" db="EMBL/GenBank/DDBJ databases">
        <title>A de novo genome assembly of a pear dwarfing rootstock.</title>
        <authorList>
            <person name="Wang F."/>
            <person name="Wang J."/>
            <person name="Li S."/>
            <person name="Zhang Y."/>
            <person name="Fang M."/>
            <person name="Ma L."/>
            <person name="Zhao Y."/>
            <person name="Jiang S."/>
        </authorList>
    </citation>
    <scope>NUCLEOTIDE SEQUENCE [LARGE SCALE GENOMIC DNA]</scope>
    <source>
        <strain evidence="2">S2</strain>
        <tissue evidence="2">Leaf</tissue>
    </source>
</reference>
<keyword evidence="1" id="KW-0812">Transmembrane</keyword>
<protein>
    <submittedName>
        <fullName evidence="2">Importin subunit alpha-2</fullName>
    </submittedName>
</protein>
<proteinExistence type="predicted"/>
<keyword evidence="1" id="KW-1133">Transmembrane helix</keyword>
<keyword evidence="1" id="KW-0472">Membrane</keyword>
<feature type="transmembrane region" description="Helical" evidence="1">
    <location>
        <begin position="44"/>
        <end position="64"/>
    </location>
</feature>
<name>A0A5N5H7V1_9ROSA</name>
<reference evidence="3" key="2">
    <citation type="submission" date="2019-10" db="EMBL/GenBank/DDBJ databases">
        <title>A de novo genome assembly of a pear dwarfing rootstock.</title>
        <authorList>
            <person name="Wang F."/>
            <person name="Wang J."/>
            <person name="Li S."/>
            <person name="Zhang Y."/>
            <person name="Fang M."/>
            <person name="Ma L."/>
            <person name="Zhao Y."/>
            <person name="Jiang S."/>
        </authorList>
    </citation>
    <scope>NUCLEOTIDE SEQUENCE [LARGE SCALE GENOMIC DNA]</scope>
</reference>